<dbReference type="GO" id="GO:0031097">
    <property type="term" value="C:medial cortex"/>
    <property type="evidence" value="ECO:0007669"/>
    <property type="project" value="TreeGrafter"/>
</dbReference>
<sequence length="254" mass="28996">MSWNGFIKSMSRAGTTIMQKTGAIEKTIDREFDDASSRFSNLESRTNKLGKEAKSFLDSLRMITASQQRIGEQISVIIDEQSAIYTKCTKFRQVMNSIDEELRVEMDQIYRFTVLDPITIYLEYFPQINDLIKKRNHKLLDYDAARSKVRKLVDKPADDASKLPKAEAQTLETKEIYEKINGMLVTELPKFVALRVPYLEPCFKALIASQAKFSKDSSEKLNSLGSNFQPKDASILRSNAEDILQKMRILSICA</sequence>
<dbReference type="GO" id="GO:0015629">
    <property type="term" value="C:actin cytoskeleton"/>
    <property type="evidence" value="ECO:0007669"/>
    <property type="project" value="TreeGrafter"/>
</dbReference>
<dbReference type="OMA" id="TRFCAYF"/>
<reference evidence="5 6" key="1">
    <citation type="journal article" date="2013" name="Curr. Biol.">
        <title>Shared signatures of parasitism and phylogenomics unite Cryptomycota and microsporidia.</title>
        <authorList>
            <person name="James T.Y."/>
            <person name="Pelin A."/>
            <person name="Bonen L."/>
            <person name="Ahrendt S."/>
            <person name="Sain D."/>
            <person name="Corradi N."/>
            <person name="Stajich J.E."/>
        </authorList>
    </citation>
    <scope>NUCLEOTIDE SEQUENCE [LARGE SCALE GENOMIC DNA]</scope>
    <source>
        <strain evidence="5 6">CSF55</strain>
    </source>
</reference>
<feature type="domain" description="BAR" evidence="4">
    <location>
        <begin position="17"/>
        <end position="237"/>
    </location>
</feature>
<dbReference type="Pfam" id="PF03114">
    <property type="entry name" value="BAR"/>
    <property type="match status" value="1"/>
</dbReference>
<evidence type="ECO:0000256" key="2">
    <source>
        <dbReference type="ARBA" id="ARBA00022490"/>
    </source>
</evidence>
<dbReference type="PANTHER" id="PTHR47174:SF3">
    <property type="entry name" value="BRIDGING INTEGRATOR 3"/>
    <property type="match status" value="1"/>
</dbReference>
<evidence type="ECO:0000313" key="6">
    <source>
        <dbReference type="Proteomes" id="UP000030755"/>
    </source>
</evidence>
<keyword evidence="6" id="KW-1185">Reference proteome</keyword>
<dbReference type="PANTHER" id="PTHR47174">
    <property type="entry name" value="BRIDGING INTEGRATOR 3"/>
    <property type="match status" value="1"/>
</dbReference>
<dbReference type="PROSITE" id="PS51021">
    <property type="entry name" value="BAR"/>
    <property type="match status" value="1"/>
</dbReference>
<dbReference type="GO" id="GO:0008289">
    <property type="term" value="F:lipid binding"/>
    <property type="evidence" value="ECO:0007669"/>
    <property type="project" value="TreeGrafter"/>
</dbReference>
<dbReference type="AlphaFoldDB" id="A0A075AUX2"/>
<dbReference type="SMART" id="SM00721">
    <property type="entry name" value="BAR"/>
    <property type="match status" value="1"/>
</dbReference>
<dbReference type="GO" id="GO:0043332">
    <property type="term" value="C:mating projection tip"/>
    <property type="evidence" value="ECO:0007669"/>
    <property type="project" value="TreeGrafter"/>
</dbReference>
<protein>
    <submittedName>
        <fullName evidence="5">Arfaptin/BAR adaptor protein Hob3-like protein</fullName>
    </submittedName>
</protein>
<dbReference type="EMBL" id="KE561158">
    <property type="protein sequence ID" value="EPZ32344.1"/>
    <property type="molecule type" value="Genomic_DNA"/>
</dbReference>
<dbReference type="SUPFAM" id="SSF103657">
    <property type="entry name" value="BAR/IMD domain-like"/>
    <property type="match status" value="1"/>
</dbReference>
<accession>A0A075AUX2</accession>
<dbReference type="GO" id="GO:0097320">
    <property type="term" value="P:plasma membrane tubulation"/>
    <property type="evidence" value="ECO:0007669"/>
    <property type="project" value="TreeGrafter"/>
</dbReference>
<dbReference type="GO" id="GO:1990528">
    <property type="term" value="C:Rvs161p-Rvs167p complex"/>
    <property type="evidence" value="ECO:0007669"/>
    <property type="project" value="TreeGrafter"/>
</dbReference>
<dbReference type="InterPro" id="IPR046982">
    <property type="entry name" value="BIN3/RVS161-like"/>
</dbReference>
<dbReference type="InterPro" id="IPR027267">
    <property type="entry name" value="AH/BAR_dom_sf"/>
</dbReference>
<evidence type="ECO:0000256" key="1">
    <source>
        <dbReference type="ARBA" id="ARBA00004245"/>
    </source>
</evidence>
<evidence type="ECO:0000256" key="3">
    <source>
        <dbReference type="ARBA" id="ARBA00023212"/>
    </source>
</evidence>
<dbReference type="OrthoDB" id="446293at2759"/>
<dbReference type="InterPro" id="IPR004148">
    <property type="entry name" value="BAR_dom"/>
</dbReference>
<keyword evidence="3" id="KW-0206">Cytoskeleton</keyword>
<gene>
    <name evidence="5" type="ORF">O9G_002184</name>
</gene>
<evidence type="ECO:0000259" key="4">
    <source>
        <dbReference type="PROSITE" id="PS51021"/>
    </source>
</evidence>
<dbReference type="Proteomes" id="UP000030755">
    <property type="component" value="Unassembled WGS sequence"/>
</dbReference>
<organism evidence="5 6">
    <name type="scientific">Rozella allomycis (strain CSF55)</name>
    <dbReference type="NCBI Taxonomy" id="988480"/>
    <lineage>
        <taxon>Eukaryota</taxon>
        <taxon>Fungi</taxon>
        <taxon>Fungi incertae sedis</taxon>
        <taxon>Cryptomycota</taxon>
        <taxon>Cryptomycota incertae sedis</taxon>
        <taxon>Rozella</taxon>
    </lineage>
</organism>
<evidence type="ECO:0000313" key="5">
    <source>
        <dbReference type="EMBL" id="EPZ32344.1"/>
    </source>
</evidence>
<dbReference type="STRING" id="988480.A0A075AUX2"/>
<name>A0A075AUX2_ROZAC</name>
<dbReference type="Gene3D" id="1.20.1270.60">
    <property type="entry name" value="Arfaptin homology (AH) domain/BAR domain"/>
    <property type="match status" value="1"/>
</dbReference>
<comment type="subcellular location">
    <subcellularLocation>
        <location evidence="1">Cytoplasm</location>
        <location evidence="1">Cytoskeleton</location>
    </subcellularLocation>
</comment>
<dbReference type="PRINTS" id="PR01251">
    <property type="entry name" value="AMPHIPHYSIN"/>
</dbReference>
<dbReference type="GO" id="GO:0051666">
    <property type="term" value="P:actin cortical patch localization"/>
    <property type="evidence" value="ECO:0007669"/>
    <property type="project" value="InterPro"/>
</dbReference>
<keyword evidence="2" id="KW-0963">Cytoplasm</keyword>
<dbReference type="GO" id="GO:0006897">
    <property type="term" value="P:endocytosis"/>
    <property type="evidence" value="ECO:0007669"/>
    <property type="project" value="InterPro"/>
</dbReference>
<dbReference type="HOGENOM" id="CLU_072096_0_0_1"/>
<proteinExistence type="predicted"/>